<sequence length="428" mass="47806">MEKKSYNPYETAQLQFDNVADKLDLNQATRQLLRQPSREYHFTIPVKMDDGSTEVFNGYRIQHNDARGPAKGGIRFHPQETVDTIKALSMWMTWKCAVVDIPLGGGKGGVICDPHKLSLSEQERLCRGYVRQLSRNMGPISDVPAPDVMTNGQHMLWMMDEYETILGGHYPGAITGKPVGMGGSLGRTEATGYGVIFTLRETLKNLNIDITTSTASIQGFGNVAEYAARLYSRLGGKVVAVSSWDNKDKKSYTFRKLDGLDIQKMVDIKDSFGTIDKEKAKELGCEVLPGEEWIAQEVDILLPCALENQITPITFAKISDRVKVICEGANGPTTPDADELIKARNIYLIPDFLCNAGGVTCSYFEQIQCNMNYFWSKEEVMEKLDFKMTSAYHAVHNLAIEKGLYMREAAYVIAINRVVDAVKLRGWV</sequence>
<dbReference type="EMBL" id="PEDL01000008">
    <property type="protein sequence ID" value="PHV70698.1"/>
    <property type="molecule type" value="Genomic_DNA"/>
</dbReference>
<reference evidence="1" key="1">
    <citation type="submission" date="2017-10" db="EMBL/GenBank/DDBJ databases">
        <title>Genome sequence of cellulolytic Lachnospiraceae bacterium XHS1971 isolated from hotspring sediment.</title>
        <authorList>
            <person name="Vasudevan G."/>
            <person name="Joshi A.J."/>
            <person name="Hivarkar S."/>
            <person name="Lanjekar V.B."/>
            <person name="Dhakephalkar P.K."/>
            <person name="Dagar S."/>
        </authorList>
    </citation>
    <scope>NUCLEOTIDE SEQUENCE</scope>
    <source>
        <strain evidence="1">XHS1971</strain>
    </source>
</reference>
<accession>A0AC61DCF0</accession>
<protein>
    <submittedName>
        <fullName evidence="1">Glutamate dehydrogenase</fullName>
    </submittedName>
</protein>
<keyword evidence="2" id="KW-1185">Reference proteome</keyword>
<evidence type="ECO:0000313" key="2">
    <source>
        <dbReference type="Proteomes" id="UP000224460"/>
    </source>
</evidence>
<comment type="caution">
    <text evidence="1">The sequence shown here is derived from an EMBL/GenBank/DDBJ whole genome shotgun (WGS) entry which is preliminary data.</text>
</comment>
<gene>
    <name evidence="1" type="ORF">CS063_09210</name>
</gene>
<name>A0AC61DCF0_9FIRM</name>
<organism evidence="1 2">
    <name type="scientific">Sporanaerobium hydrogeniformans</name>
    <dbReference type="NCBI Taxonomy" id="3072179"/>
    <lineage>
        <taxon>Bacteria</taxon>
        <taxon>Bacillati</taxon>
        <taxon>Bacillota</taxon>
        <taxon>Clostridia</taxon>
        <taxon>Lachnospirales</taxon>
        <taxon>Lachnospiraceae</taxon>
        <taxon>Sporanaerobium</taxon>
    </lineage>
</organism>
<dbReference type="Proteomes" id="UP000224460">
    <property type="component" value="Unassembled WGS sequence"/>
</dbReference>
<proteinExistence type="predicted"/>
<evidence type="ECO:0000313" key="1">
    <source>
        <dbReference type="EMBL" id="PHV70698.1"/>
    </source>
</evidence>